<protein>
    <submittedName>
        <fullName evidence="3">CPW-WPC family protein, putative</fullName>
    </submittedName>
</protein>
<dbReference type="EMBL" id="LT160030">
    <property type="protein sequence ID" value="CXI51552.1"/>
    <property type="molecule type" value="Genomic_DNA"/>
</dbReference>
<sequence>MVRRLFFGFFFILAVKNVCSKNNATCQRDYSQNCAEGWAKLNNTEECISPLSYKGPCPRFLKFEKDKKKKIILESHCNIYWPCIKECEKDYSLQCPEKWELESEKTCHPLGTYEGTCLLVHDFSNFTNEQKEIWSNKCATTWPCKKTCVKDYSKQCPQGWIKDNNGTCFAQNNYLGPCLSRASLINFDEDMKVAFEKLCMVNYPCLRNCKIDESDPCPKNWILKSNYLGNPDSCLAPDDYNGHCEDQTQFIGIDTNLKESMEYECGIKWSCIDEHPTYIIYEEFCPENWIKNEKHCIAPLNYSGPCSKKKIFEGFTLEIKKAYAEECNFEWPSSNKLAPKNFPKIQTLRARKYNMGVIEPISGEIVSNLVI</sequence>
<dbReference type="EMBL" id="LT614636">
    <property type="protein sequence ID" value="SCN26091.1"/>
    <property type="molecule type" value="Genomic_DNA"/>
</dbReference>
<dbReference type="Pfam" id="PF09717">
    <property type="entry name" value="CPW_WPC"/>
    <property type="match status" value="5"/>
</dbReference>
<dbReference type="Proteomes" id="UP000220214">
    <property type="component" value="Chromosome 10"/>
</dbReference>
<organism evidence="3 6">
    <name type="scientific">Plasmodium berghei</name>
    <dbReference type="NCBI Taxonomy" id="5821"/>
    <lineage>
        <taxon>Eukaryota</taxon>
        <taxon>Sar</taxon>
        <taxon>Alveolata</taxon>
        <taxon>Apicomplexa</taxon>
        <taxon>Aconoidasida</taxon>
        <taxon>Haemosporida</taxon>
        <taxon>Plasmodiidae</taxon>
        <taxon>Plasmodium</taxon>
        <taxon>Plasmodium (Vinckeia)</taxon>
    </lineage>
</organism>
<evidence type="ECO:0000313" key="4">
    <source>
        <dbReference type="EMBL" id="SCM17824.1"/>
    </source>
</evidence>
<feature type="chain" id="PRO_5014244694" evidence="1">
    <location>
        <begin position="21"/>
        <end position="371"/>
    </location>
</feature>
<dbReference type="Proteomes" id="UP000069549">
    <property type="component" value="Chromosome 10"/>
</dbReference>
<evidence type="ECO:0000256" key="1">
    <source>
        <dbReference type="SAM" id="SignalP"/>
    </source>
</evidence>
<keyword evidence="1" id="KW-0732">Signal</keyword>
<proteinExistence type="predicted"/>
<evidence type="ECO:0000259" key="2">
    <source>
        <dbReference type="SMART" id="SM01099"/>
    </source>
</evidence>
<evidence type="ECO:0000313" key="6">
    <source>
        <dbReference type="Proteomes" id="UP000069549"/>
    </source>
</evidence>
<feature type="domain" description="CPW-WPC" evidence="2">
    <location>
        <begin position="278"/>
        <end position="335"/>
    </location>
</feature>
<dbReference type="SMART" id="SM01099">
    <property type="entry name" value="CPW_WPC"/>
    <property type="match status" value="5"/>
</dbReference>
<dbReference type="InterPro" id="IPR006387">
    <property type="entry name" value="CPW_WPC_dom"/>
</dbReference>
<dbReference type="VEuPathDB" id="PlasmoDB:PBANKA_1015400"/>
<dbReference type="AlphaFoldDB" id="A0A122IBE0"/>
<evidence type="ECO:0000313" key="3">
    <source>
        <dbReference type="EMBL" id="CXI51552.1"/>
    </source>
</evidence>
<gene>
    <name evidence="3" type="ORF">PBK173_000240000</name>
    <name evidence="5" type="ORF">PBNK65E_000232000</name>
    <name evidence="4" type="ORF">PBSP11RLL_000230900</name>
</gene>
<feature type="domain" description="CPW-WPC" evidence="2">
    <location>
        <begin position="209"/>
        <end position="273"/>
    </location>
</feature>
<feature type="domain" description="CPW-WPC" evidence="2">
    <location>
        <begin position="87"/>
        <end position="146"/>
    </location>
</feature>
<feature type="domain" description="CPW-WPC" evidence="2">
    <location>
        <begin position="26"/>
        <end position="85"/>
    </location>
</feature>
<accession>A0A122IBE0</accession>
<reference evidence="3 6" key="1">
    <citation type="submission" date="2016-02" db="EMBL/GenBank/DDBJ databases">
        <authorList>
            <consortium name="Pathogen Informatics"/>
        </authorList>
    </citation>
    <scope>NUCLEOTIDE SEQUENCE [LARGE SCALE GENOMIC DNA]</scope>
    <source>
        <strain evidence="3 6">K173</strain>
        <strain evidence="5 8">NK65e</strain>
        <strain evidence="4 7">SP11 RLL</strain>
    </source>
</reference>
<evidence type="ECO:0000313" key="7">
    <source>
        <dbReference type="Proteomes" id="UP000219974"/>
    </source>
</evidence>
<feature type="signal peptide" evidence="1">
    <location>
        <begin position="1"/>
        <end position="20"/>
    </location>
</feature>
<dbReference type="NCBIfam" id="TIGR01492">
    <property type="entry name" value="CPW_WPC"/>
    <property type="match status" value="5"/>
</dbReference>
<name>A0A122IBE0_PLABE</name>
<dbReference type="Proteomes" id="UP000219974">
    <property type="component" value="Chromosome 10"/>
</dbReference>
<evidence type="ECO:0000313" key="8">
    <source>
        <dbReference type="Proteomes" id="UP000220214"/>
    </source>
</evidence>
<dbReference type="OMA" id="DYSQNCA"/>
<feature type="domain" description="CPW-WPC" evidence="2">
    <location>
        <begin position="148"/>
        <end position="207"/>
    </location>
</feature>
<evidence type="ECO:0000313" key="5">
    <source>
        <dbReference type="EMBL" id="SCN26091.1"/>
    </source>
</evidence>
<dbReference type="EMBL" id="LT608274">
    <property type="protein sequence ID" value="SCM17824.1"/>
    <property type="molecule type" value="Genomic_DNA"/>
</dbReference>